<evidence type="ECO:0000313" key="15">
    <source>
        <dbReference type="EMBL" id="RFU80184.1"/>
    </source>
</evidence>
<dbReference type="FunFam" id="3.40.50.720:FF:000039">
    <property type="entry name" value="Alcohol dehydrogenase AdhP"/>
    <property type="match status" value="1"/>
</dbReference>
<dbReference type="InterPro" id="IPR013154">
    <property type="entry name" value="ADH-like_N"/>
</dbReference>
<comment type="similarity">
    <text evidence="3">Belongs to the peroxisomal membrane protein PXMP2/4 family.</text>
</comment>
<comment type="subcellular location">
    <subcellularLocation>
        <location evidence="2">Membrane</location>
        <topology evidence="2">Multi-pass membrane protein</topology>
    </subcellularLocation>
</comment>
<keyword evidence="11 13" id="KW-0472">Membrane</keyword>
<dbReference type="SUPFAM" id="SSF50129">
    <property type="entry name" value="GroES-like"/>
    <property type="match status" value="1"/>
</dbReference>
<accession>A0A395NVX5</accession>
<evidence type="ECO:0000256" key="7">
    <source>
        <dbReference type="ARBA" id="ARBA00022833"/>
    </source>
</evidence>
<proteinExistence type="inferred from homology"/>
<evidence type="ECO:0000256" key="12">
    <source>
        <dbReference type="RuleBase" id="RU361277"/>
    </source>
</evidence>
<dbReference type="Gene3D" id="3.90.180.10">
    <property type="entry name" value="Medium-chain alcohol dehydrogenases, catalytic domain"/>
    <property type="match status" value="1"/>
</dbReference>
<dbReference type="GO" id="GO:0008270">
    <property type="term" value="F:zinc ion binding"/>
    <property type="evidence" value="ECO:0007669"/>
    <property type="project" value="InterPro"/>
</dbReference>
<evidence type="ECO:0000256" key="8">
    <source>
        <dbReference type="ARBA" id="ARBA00022989"/>
    </source>
</evidence>
<dbReference type="InterPro" id="IPR002328">
    <property type="entry name" value="ADH_Zn_CS"/>
</dbReference>
<keyword evidence="16" id="KW-1185">Reference proteome</keyword>
<keyword evidence="10" id="KW-0520">NAD</keyword>
<dbReference type="GO" id="GO:0016020">
    <property type="term" value="C:membrane"/>
    <property type="evidence" value="ECO:0007669"/>
    <property type="project" value="UniProtKB-SubCell"/>
</dbReference>
<evidence type="ECO:0000256" key="9">
    <source>
        <dbReference type="ARBA" id="ARBA00023002"/>
    </source>
</evidence>
<dbReference type="SMART" id="SM00829">
    <property type="entry name" value="PKS_ER"/>
    <property type="match status" value="1"/>
</dbReference>
<keyword evidence="5 13" id="KW-0812">Transmembrane</keyword>
<dbReference type="AlphaFoldDB" id="A0A395NVX5"/>
<dbReference type="OrthoDB" id="1879366at2759"/>
<name>A0A395NVX5_TRIAR</name>
<dbReference type="InterPro" id="IPR011032">
    <property type="entry name" value="GroES-like_sf"/>
</dbReference>
<feature type="transmembrane region" description="Helical" evidence="13">
    <location>
        <begin position="471"/>
        <end position="494"/>
    </location>
</feature>
<dbReference type="InterPro" id="IPR020843">
    <property type="entry name" value="ER"/>
</dbReference>
<comment type="caution">
    <text evidence="15">The sequence shown here is derived from an EMBL/GenBank/DDBJ whole genome shotgun (WGS) entry which is preliminary data.</text>
</comment>
<feature type="transmembrane region" description="Helical" evidence="13">
    <location>
        <begin position="561"/>
        <end position="580"/>
    </location>
</feature>
<dbReference type="InterPro" id="IPR013149">
    <property type="entry name" value="ADH-like_C"/>
</dbReference>
<sequence>MASIPTVQSAAVIENAGPNGIVRIEDSHPVETPGKNEVLVKLAFSGICGSEVRAMLGWGNYKPVIGHEGVGIVVKVGENVADSILGQRVGVKWLHSACSLCSQCKSGFSNHCIKPVFTGLHVQGTLQQYVIADSRYLTRIPDGLPGELAAPLLCAGLTMAGGIAKLDTHIPSDGWVVVSGSGGGLGHIGVQIASRLRGFKVIAVDSGSSKRELSLQCGAQAFIDFSTENVEERVKEITGEGAHACLIVSGSEAAFELAPKLVRNAGLLVIIGLPPATYNFPMTASLYAVKALTVTGVMVGNEQQMEELLQQAAAGVISPAVQVEEFSETPHIFEKLKNNQVTGRIVHKMPSPIMTATLQAAALSTASNFCAQFIETYWNNSIFHLDLIQLIRFIVYTLITAPPNYLWQQFLEKSLPAYPLLQQPNDPGGKDIELKAMEEAAAGPAIGEGSKSQSQGAAQSKFSIRNTLAKWFIDCITAGAIMNTLAFLIVMGILKGQPAVQISSNIKTVSIQYLSPSPNWQKCRLTFVPIKETIPIIIAGYKIWPIASIISFSFIPVHRRIVFLSFIGLLWGIYMSLVAARV</sequence>
<keyword evidence="6 12" id="KW-0479">Metal-binding</keyword>
<dbReference type="STRING" id="490622.A0A395NVX5"/>
<gene>
    <name evidence="15" type="ORF">TARUN_1994</name>
</gene>
<evidence type="ECO:0000256" key="3">
    <source>
        <dbReference type="ARBA" id="ARBA00006824"/>
    </source>
</evidence>
<evidence type="ECO:0000256" key="10">
    <source>
        <dbReference type="ARBA" id="ARBA00023027"/>
    </source>
</evidence>
<dbReference type="Pfam" id="PF08240">
    <property type="entry name" value="ADH_N"/>
    <property type="match status" value="1"/>
</dbReference>
<dbReference type="Gene3D" id="3.40.50.720">
    <property type="entry name" value="NAD(P)-binding Rossmann-like Domain"/>
    <property type="match status" value="1"/>
</dbReference>
<protein>
    <submittedName>
        <fullName evidence="15">Alcohol dehydrogenase</fullName>
    </submittedName>
</protein>
<dbReference type="InterPro" id="IPR007248">
    <property type="entry name" value="Mpv17_PMP22"/>
</dbReference>
<keyword evidence="9" id="KW-0560">Oxidoreductase</keyword>
<evidence type="ECO:0000259" key="14">
    <source>
        <dbReference type="SMART" id="SM00829"/>
    </source>
</evidence>
<evidence type="ECO:0000256" key="11">
    <source>
        <dbReference type="ARBA" id="ARBA00023136"/>
    </source>
</evidence>
<dbReference type="Proteomes" id="UP000266272">
    <property type="component" value="Unassembled WGS sequence"/>
</dbReference>
<keyword evidence="7 12" id="KW-0862">Zinc</keyword>
<dbReference type="PROSITE" id="PS00059">
    <property type="entry name" value="ADH_ZINC"/>
    <property type="match status" value="1"/>
</dbReference>
<comment type="cofactor">
    <cofactor evidence="1 12">
        <name>Zn(2+)</name>
        <dbReference type="ChEBI" id="CHEBI:29105"/>
    </cofactor>
</comment>
<feature type="transmembrane region" description="Helical" evidence="13">
    <location>
        <begin position="534"/>
        <end position="555"/>
    </location>
</feature>
<dbReference type="GO" id="GO:0005737">
    <property type="term" value="C:cytoplasm"/>
    <property type="evidence" value="ECO:0007669"/>
    <property type="project" value="TreeGrafter"/>
</dbReference>
<dbReference type="Pfam" id="PF00107">
    <property type="entry name" value="ADH_zinc_N"/>
    <property type="match status" value="1"/>
</dbReference>
<comment type="similarity">
    <text evidence="4 12">Belongs to the zinc-containing alcohol dehydrogenase family.</text>
</comment>
<keyword evidence="8 13" id="KW-1133">Transmembrane helix</keyword>
<evidence type="ECO:0000256" key="13">
    <source>
        <dbReference type="SAM" id="Phobius"/>
    </source>
</evidence>
<dbReference type="CDD" id="cd08297">
    <property type="entry name" value="CAD3"/>
    <property type="match status" value="1"/>
</dbReference>
<dbReference type="EMBL" id="PXOA01000120">
    <property type="protein sequence ID" value="RFU80184.1"/>
    <property type="molecule type" value="Genomic_DNA"/>
</dbReference>
<dbReference type="InterPro" id="IPR036291">
    <property type="entry name" value="NAD(P)-bd_dom_sf"/>
</dbReference>
<evidence type="ECO:0000256" key="6">
    <source>
        <dbReference type="ARBA" id="ARBA00022723"/>
    </source>
</evidence>
<evidence type="ECO:0000256" key="5">
    <source>
        <dbReference type="ARBA" id="ARBA00022692"/>
    </source>
</evidence>
<dbReference type="PANTHER" id="PTHR42940:SF2">
    <property type="entry name" value="DEHYDROGENASE FAMILY OXIDOREDUCTASE, PUTATIVE (JCVI)-RELATED"/>
    <property type="match status" value="1"/>
</dbReference>
<evidence type="ECO:0000256" key="4">
    <source>
        <dbReference type="ARBA" id="ARBA00008072"/>
    </source>
</evidence>
<reference evidence="15 16" key="1">
    <citation type="journal article" date="2018" name="PLoS Pathog.">
        <title>Evolution of structural diversity of trichothecenes, a family of toxins produced by plant pathogenic and entomopathogenic fungi.</title>
        <authorList>
            <person name="Proctor R.H."/>
            <person name="McCormick S.P."/>
            <person name="Kim H.S."/>
            <person name="Cardoza R.E."/>
            <person name="Stanley A.M."/>
            <person name="Lindo L."/>
            <person name="Kelly A."/>
            <person name="Brown D.W."/>
            <person name="Lee T."/>
            <person name="Vaughan M.M."/>
            <person name="Alexander N.J."/>
            <person name="Busman M."/>
            <person name="Gutierrez S."/>
        </authorList>
    </citation>
    <scope>NUCLEOTIDE SEQUENCE [LARGE SCALE GENOMIC DNA]</scope>
    <source>
        <strain evidence="15 16">IBT 40837</strain>
    </source>
</reference>
<evidence type="ECO:0000313" key="16">
    <source>
        <dbReference type="Proteomes" id="UP000266272"/>
    </source>
</evidence>
<evidence type="ECO:0000256" key="1">
    <source>
        <dbReference type="ARBA" id="ARBA00001947"/>
    </source>
</evidence>
<organism evidence="15 16">
    <name type="scientific">Trichoderma arundinaceum</name>
    <dbReference type="NCBI Taxonomy" id="490622"/>
    <lineage>
        <taxon>Eukaryota</taxon>
        <taxon>Fungi</taxon>
        <taxon>Dikarya</taxon>
        <taxon>Ascomycota</taxon>
        <taxon>Pezizomycotina</taxon>
        <taxon>Sordariomycetes</taxon>
        <taxon>Hypocreomycetidae</taxon>
        <taxon>Hypocreales</taxon>
        <taxon>Hypocreaceae</taxon>
        <taxon>Trichoderma</taxon>
    </lineage>
</organism>
<dbReference type="GO" id="GO:0004022">
    <property type="term" value="F:alcohol dehydrogenase (NAD+) activity"/>
    <property type="evidence" value="ECO:0007669"/>
    <property type="project" value="TreeGrafter"/>
</dbReference>
<dbReference type="Pfam" id="PF04117">
    <property type="entry name" value="Mpv17_PMP22"/>
    <property type="match status" value="1"/>
</dbReference>
<feature type="domain" description="Enoyl reductase (ER)" evidence="14">
    <location>
        <begin position="17"/>
        <end position="347"/>
    </location>
</feature>
<dbReference type="SUPFAM" id="SSF51735">
    <property type="entry name" value="NAD(P)-binding Rossmann-fold domains"/>
    <property type="match status" value="1"/>
</dbReference>
<evidence type="ECO:0000256" key="2">
    <source>
        <dbReference type="ARBA" id="ARBA00004141"/>
    </source>
</evidence>
<dbReference type="PANTHER" id="PTHR42940">
    <property type="entry name" value="ALCOHOL DEHYDROGENASE 1-RELATED"/>
    <property type="match status" value="1"/>
</dbReference>